<name>A0A897NUY3_9EURY</name>
<reference evidence="5 6" key="1">
    <citation type="submission" date="2020-11" db="EMBL/GenBank/DDBJ databases">
        <title>Carbohydrate-dependent, anaerobic sulfur respiration: A novel catabolism in halophilic archaea.</title>
        <authorList>
            <person name="Sorokin D.Y."/>
            <person name="Messina E."/>
            <person name="Smedile F."/>
            <person name="La Cono V."/>
            <person name="Hallsworth J.E."/>
            <person name="Yakimov M.M."/>
        </authorList>
    </citation>
    <scope>NUCLEOTIDE SEQUENCE [LARGE SCALE GENOMIC DNA]</scope>
    <source>
        <strain evidence="5 6">HSR-Est</strain>
    </source>
</reference>
<dbReference type="Proteomes" id="UP000663292">
    <property type="component" value="Chromosome"/>
</dbReference>
<dbReference type="InterPro" id="IPR055170">
    <property type="entry name" value="GFO_IDH_MocA-like_dom"/>
</dbReference>
<dbReference type="EMBL" id="CP064791">
    <property type="protein sequence ID" value="QSG16244.1"/>
    <property type="molecule type" value="Genomic_DNA"/>
</dbReference>
<dbReference type="SUPFAM" id="SSF51735">
    <property type="entry name" value="NAD(P)-binding Rossmann-fold domains"/>
    <property type="match status" value="1"/>
</dbReference>
<dbReference type="RefSeq" id="WP_229121507.1">
    <property type="nucleotide sequence ID" value="NZ_CP064791.1"/>
</dbReference>
<dbReference type="InterPro" id="IPR000683">
    <property type="entry name" value="Gfo/Idh/MocA-like_OxRdtase_N"/>
</dbReference>
<dbReference type="PANTHER" id="PTHR22604">
    <property type="entry name" value="OXIDOREDUCTASES"/>
    <property type="match status" value="1"/>
</dbReference>
<proteinExistence type="inferred from homology"/>
<dbReference type="Gene3D" id="3.40.50.720">
    <property type="entry name" value="NAD(P)-binding Rossmann-like Domain"/>
    <property type="match status" value="1"/>
</dbReference>
<dbReference type="SUPFAM" id="SSF55347">
    <property type="entry name" value="Glyceraldehyde-3-phosphate dehydrogenase-like, C-terminal domain"/>
    <property type="match status" value="1"/>
</dbReference>
<keyword evidence="6" id="KW-1185">Reference proteome</keyword>
<dbReference type="GO" id="GO:0000166">
    <property type="term" value="F:nucleotide binding"/>
    <property type="evidence" value="ECO:0007669"/>
    <property type="project" value="InterPro"/>
</dbReference>
<dbReference type="Pfam" id="PF01408">
    <property type="entry name" value="GFO_IDH_MocA"/>
    <property type="match status" value="1"/>
</dbReference>
<gene>
    <name evidence="5" type="primary">mviM7</name>
    <name evidence="5" type="ORF">HSEST_2735</name>
</gene>
<accession>A0A897NUY3</accession>
<evidence type="ECO:0000259" key="4">
    <source>
        <dbReference type="Pfam" id="PF22725"/>
    </source>
</evidence>
<feature type="domain" description="Gfo/Idh/MocA-like oxidoreductase N-terminal" evidence="3">
    <location>
        <begin position="2"/>
        <end position="119"/>
    </location>
</feature>
<keyword evidence="2" id="KW-0560">Oxidoreductase</keyword>
<sequence length="325" mass="35326">MRFGILSTAKIAREDVIPGIKKSDHEALAIASRDSDRAAAVADDLGIPRSYGSYEALLDDDEIDAVYNPLPNALHAEWTRAAADAGKHVLCEKPLTTDAEAAAELHDYCAERGVTLMEAFMYRFHPRTERAAEIAREELEGVHAVDASFKFALRGRPDDIRLDPELAGGSVMDVGCYAISAARLFLGEPDAVVARTRDSRDAGLDTDMAALLEYDDGALARVASGFDTPATQTYRVEAENGWLEVETAFDIGPDEPATIEYAVDGRTAVETFDPVDQYTLEVEHFADAVERGRTPRIDADETVANMAVIDAVYESAANRGPVEIE</sequence>
<dbReference type="InterPro" id="IPR036291">
    <property type="entry name" value="NAD(P)-bd_dom_sf"/>
</dbReference>
<dbReference type="GO" id="GO:0016491">
    <property type="term" value="F:oxidoreductase activity"/>
    <property type="evidence" value="ECO:0007669"/>
    <property type="project" value="UniProtKB-KW"/>
</dbReference>
<feature type="domain" description="GFO/IDH/MocA-like oxidoreductase" evidence="4">
    <location>
        <begin position="134"/>
        <end position="244"/>
    </location>
</feature>
<dbReference type="InterPro" id="IPR050984">
    <property type="entry name" value="Gfo/Idh/MocA_domain"/>
</dbReference>
<dbReference type="Pfam" id="PF22725">
    <property type="entry name" value="GFO_IDH_MocA_C3"/>
    <property type="match status" value="1"/>
</dbReference>
<dbReference type="PANTHER" id="PTHR22604:SF105">
    <property type="entry name" value="TRANS-1,2-DIHYDROBENZENE-1,2-DIOL DEHYDROGENASE"/>
    <property type="match status" value="1"/>
</dbReference>
<evidence type="ECO:0000256" key="1">
    <source>
        <dbReference type="ARBA" id="ARBA00010928"/>
    </source>
</evidence>
<dbReference type="GeneID" id="68859367"/>
<protein>
    <submittedName>
        <fullName evidence="5">Putative dehydrogenase</fullName>
    </submittedName>
</protein>
<evidence type="ECO:0000313" key="5">
    <source>
        <dbReference type="EMBL" id="QSG16244.1"/>
    </source>
</evidence>
<evidence type="ECO:0000256" key="2">
    <source>
        <dbReference type="ARBA" id="ARBA00023002"/>
    </source>
</evidence>
<organism evidence="5 6">
    <name type="scientific">Halapricum desulfuricans</name>
    <dbReference type="NCBI Taxonomy" id="2841257"/>
    <lineage>
        <taxon>Archaea</taxon>
        <taxon>Methanobacteriati</taxon>
        <taxon>Methanobacteriota</taxon>
        <taxon>Stenosarchaea group</taxon>
        <taxon>Halobacteria</taxon>
        <taxon>Halobacteriales</taxon>
        <taxon>Haloarculaceae</taxon>
        <taxon>Halapricum</taxon>
    </lineage>
</organism>
<evidence type="ECO:0000313" key="6">
    <source>
        <dbReference type="Proteomes" id="UP000663292"/>
    </source>
</evidence>
<evidence type="ECO:0000259" key="3">
    <source>
        <dbReference type="Pfam" id="PF01408"/>
    </source>
</evidence>
<dbReference type="Gene3D" id="3.30.360.10">
    <property type="entry name" value="Dihydrodipicolinate Reductase, domain 2"/>
    <property type="match status" value="1"/>
</dbReference>
<comment type="similarity">
    <text evidence="1">Belongs to the Gfo/Idh/MocA family.</text>
</comment>
<dbReference type="AlphaFoldDB" id="A0A897NUY3"/>